<dbReference type="OrthoDB" id="9807274at2"/>
<dbReference type="EMBL" id="NFHB01000002">
    <property type="protein sequence ID" value="OUN04428.1"/>
    <property type="molecule type" value="Genomic_DNA"/>
</dbReference>
<dbReference type="Gene3D" id="1.20.1720.10">
    <property type="entry name" value="Multidrug resistance protein D"/>
    <property type="match status" value="1"/>
</dbReference>
<dbReference type="AlphaFoldDB" id="A0A1Y3R1K6"/>
<evidence type="ECO:0000256" key="7">
    <source>
        <dbReference type="ARBA" id="ARBA00023136"/>
    </source>
</evidence>
<feature type="transmembrane region" description="Helical" evidence="8">
    <location>
        <begin position="280"/>
        <end position="303"/>
    </location>
</feature>
<dbReference type="GO" id="GO:0042910">
    <property type="term" value="F:xenobiotic transmembrane transporter activity"/>
    <property type="evidence" value="ECO:0007669"/>
    <property type="project" value="InterPro"/>
</dbReference>
<accession>A0A1Y3R1K6</accession>
<keyword evidence="7 8" id="KW-0472">Membrane</keyword>
<gene>
    <name evidence="10" type="ORF">B5G41_03720</name>
</gene>
<dbReference type="PROSITE" id="PS50850">
    <property type="entry name" value="MFS"/>
    <property type="match status" value="1"/>
</dbReference>
<feature type="transmembrane region" description="Helical" evidence="8">
    <location>
        <begin position="361"/>
        <end position="380"/>
    </location>
</feature>
<evidence type="ECO:0000313" key="10">
    <source>
        <dbReference type="EMBL" id="OUN04428.1"/>
    </source>
</evidence>
<feature type="transmembrane region" description="Helical" evidence="8">
    <location>
        <begin position="334"/>
        <end position="355"/>
    </location>
</feature>
<name>A0A1Y3R1K6_9BACT</name>
<dbReference type="InterPro" id="IPR020846">
    <property type="entry name" value="MFS_dom"/>
</dbReference>
<keyword evidence="5 8" id="KW-0812">Transmembrane</keyword>
<feature type="transmembrane region" description="Helical" evidence="8">
    <location>
        <begin position="46"/>
        <end position="65"/>
    </location>
</feature>
<organism evidence="10 11">
    <name type="scientific">Alistipes onderdonkii</name>
    <dbReference type="NCBI Taxonomy" id="328813"/>
    <lineage>
        <taxon>Bacteria</taxon>
        <taxon>Pseudomonadati</taxon>
        <taxon>Bacteroidota</taxon>
        <taxon>Bacteroidia</taxon>
        <taxon>Bacteroidales</taxon>
        <taxon>Rikenellaceae</taxon>
        <taxon>Alistipes</taxon>
    </lineage>
</organism>
<evidence type="ECO:0000256" key="6">
    <source>
        <dbReference type="ARBA" id="ARBA00022989"/>
    </source>
</evidence>
<dbReference type="SUPFAM" id="SSF103473">
    <property type="entry name" value="MFS general substrate transporter"/>
    <property type="match status" value="1"/>
</dbReference>
<dbReference type="eggNOG" id="COG2814">
    <property type="taxonomic scope" value="Bacteria"/>
</dbReference>
<dbReference type="CDD" id="cd17320">
    <property type="entry name" value="MFS_MdfA_MDR_like"/>
    <property type="match status" value="1"/>
</dbReference>
<keyword evidence="6 8" id="KW-1133">Transmembrane helix</keyword>
<keyword evidence="4" id="KW-1003">Cell membrane</keyword>
<protein>
    <submittedName>
        <fullName evidence="10">Bcr/CflA family drug resistance efflux transporter</fullName>
    </submittedName>
</protein>
<dbReference type="GO" id="GO:0005886">
    <property type="term" value="C:plasma membrane"/>
    <property type="evidence" value="ECO:0007669"/>
    <property type="project" value="UniProtKB-SubCell"/>
</dbReference>
<proteinExistence type="inferred from homology"/>
<dbReference type="Proteomes" id="UP000195772">
    <property type="component" value="Unassembled WGS sequence"/>
</dbReference>
<feature type="transmembrane region" description="Helical" evidence="8">
    <location>
        <begin position="134"/>
        <end position="153"/>
    </location>
</feature>
<dbReference type="InterPro" id="IPR036259">
    <property type="entry name" value="MFS_trans_sf"/>
</dbReference>
<feature type="transmembrane region" description="Helical" evidence="8">
    <location>
        <begin position="159"/>
        <end position="178"/>
    </location>
</feature>
<dbReference type="InterPro" id="IPR004812">
    <property type="entry name" value="Efflux_drug-R_Bcr/CmlA"/>
</dbReference>
<feature type="transmembrane region" description="Helical" evidence="8">
    <location>
        <begin position="247"/>
        <end position="268"/>
    </location>
</feature>
<evidence type="ECO:0000256" key="5">
    <source>
        <dbReference type="ARBA" id="ARBA00022692"/>
    </source>
</evidence>
<feature type="transmembrane region" description="Helical" evidence="8">
    <location>
        <begin position="77"/>
        <end position="95"/>
    </location>
</feature>
<dbReference type="NCBIfam" id="TIGR00710">
    <property type="entry name" value="efflux_Bcr_CflA"/>
    <property type="match status" value="1"/>
</dbReference>
<evidence type="ECO:0000256" key="8">
    <source>
        <dbReference type="SAM" id="Phobius"/>
    </source>
</evidence>
<comment type="caution">
    <text evidence="10">The sequence shown here is derived from an EMBL/GenBank/DDBJ whole genome shotgun (WGS) entry which is preliminary data.</text>
</comment>
<dbReference type="Pfam" id="PF07690">
    <property type="entry name" value="MFS_1"/>
    <property type="match status" value="1"/>
</dbReference>
<evidence type="ECO:0000256" key="4">
    <source>
        <dbReference type="ARBA" id="ARBA00022475"/>
    </source>
</evidence>
<evidence type="ECO:0000256" key="1">
    <source>
        <dbReference type="ARBA" id="ARBA00004651"/>
    </source>
</evidence>
<comment type="similarity">
    <text evidence="2">Belongs to the major facilitator superfamily. Bcr/CmlA family.</text>
</comment>
<feature type="transmembrane region" description="Helical" evidence="8">
    <location>
        <begin position="101"/>
        <end position="122"/>
    </location>
</feature>
<evidence type="ECO:0000256" key="2">
    <source>
        <dbReference type="ARBA" id="ARBA00006236"/>
    </source>
</evidence>
<evidence type="ECO:0000256" key="3">
    <source>
        <dbReference type="ARBA" id="ARBA00022448"/>
    </source>
</evidence>
<feature type="transmembrane region" description="Helical" evidence="8">
    <location>
        <begin position="309"/>
        <end position="327"/>
    </location>
</feature>
<dbReference type="GO" id="GO:1990961">
    <property type="term" value="P:xenobiotic detoxification by transmembrane export across the plasma membrane"/>
    <property type="evidence" value="ECO:0007669"/>
    <property type="project" value="InterPro"/>
</dbReference>
<reference evidence="11" key="1">
    <citation type="submission" date="2017-04" db="EMBL/GenBank/DDBJ databases">
        <title>Function of individual gut microbiota members based on whole genome sequencing of pure cultures obtained from chicken caecum.</title>
        <authorList>
            <person name="Medvecky M."/>
            <person name="Cejkova D."/>
            <person name="Polansky O."/>
            <person name="Karasova D."/>
            <person name="Kubasova T."/>
            <person name="Cizek A."/>
            <person name="Rychlik I."/>
        </authorList>
    </citation>
    <scope>NUCLEOTIDE SEQUENCE [LARGE SCALE GENOMIC DNA]</scope>
    <source>
        <strain evidence="11">An90</strain>
    </source>
</reference>
<dbReference type="PANTHER" id="PTHR23502">
    <property type="entry name" value="MAJOR FACILITATOR SUPERFAMILY"/>
    <property type="match status" value="1"/>
</dbReference>
<feature type="transmembrane region" description="Helical" evidence="8">
    <location>
        <begin position="213"/>
        <end position="232"/>
    </location>
</feature>
<keyword evidence="3" id="KW-0813">Transport</keyword>
<sequence length="394" mass="41648">MDKDNSKTFLLVLLGLLTAFGPFVTDMYLPALPAMADDFGTSSSMVQLGLTTSMIGLACGQLFFGPLSDKYGRRTPLLTAMWLFLGSTVLCIFAADIEQFVFLRFVQGIAGSGGIVISRSVATDKFSGRELAKMLALIGAINGIAPVAAPIVGGTLTGIIGWRGIFTILLGLGIVLLAGSFRFSESLPAANRSTVEWADILRGFKTTLRNRRYLCYIFQLGFAQGILFANIASSPFIVQQHYGFTPFQFSICFAVNAVAIGGAAALSVRFRHPENGTSTGCAGMIFFAVAEAIALAAGCNFWVYELLMFALLFAMGLTFTTSTALAMESARENAGTASALLGAVCFAFGGIVSPLVGIGDILLSTGTVFVVCAVCSWLCIRLAMRLAPPRLAAA</sequence>
<dbReference type="InterPro" id="IPR011701">
    <property type="entry name" value="MFS"/>
</dbReference>
<dbReference type="PANTHER" id="PTHR23502:SF132">
    <property type="entry name" value="POLYAMINE TRANSPORTER 2-RELATED"/>
    <property type="match status" value="1"/>
</dbReference>
<evidence type="ECO:0000313" key="11">
    <source>
        <dbReference type="Proteomes" id="UP000195772"/>
    </source>
</evidence>
<evidence type="ECO:0000259" key="9">
    <source>
        <dbReference type="PROSITE" id="PS50850"/>
    </source>
</evidence>
<dbReference type="RefSeq" id="WP_087401341.1">
    <property type="nucleotide sequence ID" value="NZ_NFHB01000002.1"/>
</dbReference>
<feature type="domain" description="Major facilitator superfamily (MFS) profile" evidence="9">
    <location>
        <begin position="7"/>
        <end position="391"/>
    </location>
</feature>
<comment type="subcellular location">
    <subcellularLocation>
        <location evidence="1">Cell membrane</location>
        <topology evidence="1">Multi-pass membrane protein</topology>
    </subcellularLocation>
</comment>